<dbReference type="InterPro" id="IPR019775">
    <property type="entry name" value="WD40_repeat_CS"/>
</dbReference>
<dbReference type="OrthoDB" id="218695at2"/>
<dbReference type="PROSITE" id="PS00678">
    <property type="entry name" value="WD_REPEATS_1"/>
    <property type="match status" value="1"/>
</dbReference>
<evidence type="ECO:0000256" key="3">
    <source>
        <dbReference type="PROSITE-ProRule" id="PRU00221"/>
    </source>
</evidence>
<keyword evidence="2" id="KW-0677">Repeat</keyword>
<dbReference type="InterPro" id="IPR036322">
    <property type="entry name" value="WD40_repeat_dom_sf"/>
</dbReference>
<name>A0A5J6GRH5_STRKN</name>
<dbReference type="InterPro" id="IPR041664">
    <property type="entry name" value="AAA_16"/>
</dbReference>
<dbReference type="InterPro" id="IPR001680">
    <property type="entry name" value="WD40_rpt"/>
</dbReference>
<dbReference type="Proteomes" id="UP000325529">
    <property type="component" value="Chromosome"/>
</dbReference>
<dbReference type="SMART" id="SM00320">
    <property type="entry name" value="WD40"/>
    <property type="match status" value="5"/>
</dbReference>
<evidence type="ECO:0000313" key="6">
    <source>
        <dbReference type="Proteomes" id="UP000325529"/>
    </source>
</evidence>
<dbReference type="RefSeq" id="WP_055553064.1">
    <property type="nucleotide sequence ID" value="NZ_CP023699.1"/>
</dbReference>
<dbReference type="Pfam" id="PF13191">
    <property type="entry name" value="AAA_16"/>
    <property type="match status" value="1"/>
</dbReference>
<dbReference type="SUPFAM" id="SSF50978">
    <property type="entry name" value="WD40 repeat-like"/>
    <property type="match status" value="1"/>
</dbReference>
<dbReference type="Gene3D" id="2.130.10.10">
    <property type="entry name" value="YVTN repeat-like/Quinoprotein amine dehydrogenase"/>
    <property type="match status" value="3"/>
</dbReference>
<feature type="domain" description="Orc1-like AAA ATPase" evidence="4">
    <location>
        <begin position="290"/>
        <end position="426"/>
    </location>
</feature>
<keyword evidence="6" id="KW-1185">Reference proteome</keyword>
<dbReference type="SUPFAM" id="SSF50998">
    <property type="entry name" value="Quinoprotein alcohol dehydrogenase-like"/>
    <property type="match status" value="1"/>
</dbReference>
<protein>
    <recommendedName>
        <fullName evidence="4">Orc1-like AAA ATPase domain-containing protein</fullName>
    </recommendedName>
</protein>
<evidence type="ECO:0000313" key="5">
    <source>
        <dbReference type="EMBL" id="QEU96418.1"/>
    </source>
</evidence>
<evidence type="ECO:0000259" key="4">
    <source>
        <dbReference type="Pfam" id="PF13191"/>
    </source>
</evidence>
<dbReference type="InterPro" id="IPR015943">
    <property type="entry name" value="WD40/YVTN_repeat-like_dom_sf"/>
</dbReference>
<sequence length="1484" mass="156426">MEIAISDYDYGTPAEQVAFKSGIAAQVKVVEGWWADERLDEQRRFTPVQPKELRSVRHLRRFLDEHALEDADDDEALVVYITGHGESRGSGHHFLLLPDSDADRVLGTAFQTAELITAVLDSRASHVLVMVDSCFSGVLRDDLVQRLKALSLERSKLSSLVVLTSANRGDTPRLGEFAAALSAVHSHCMNESTGYALPHLSFQDFFAYMAHVFDEALMANVQTIWPELGTRANRDHQQPSPCLPNPGYRPVAPLVEASRGDVAFSRAELDTYWVSRATGQLDHAEPGWHFTGRTALVRRMVEFLVGEEGALIVTGQAGSGKSALLARVVTLSDPRFRADATYGPFVDAIPEEFLVPEGAVDAAVLARNADAAELAARLFGLLNGQPASASWGGDVLDALLEYVLDAARQRNVPLTVVVDGIDEAKNPARVITDLLRPLAGLYTDDEKPAVRLLLGIRSAPDGTASGSHSPRAQPSDLLSLLIRSIDAGDVVRTDGDSRQDVAGYVSTLLESLFPVSDGASAGLDAMRLRELAGAIAEDVAPSFLDARIAVQQLHARDVLPDPDDSDWRNSLRQGTELLLGQDLDSVAQQTGMRAGQLLDVLRATAFGQGAGLPWADIWPTAVRALSPEPGRAPGALIRQVLESRLMGYLTTSVEDGRTVYRPIHERVSETLRHAPRTFLGRERGRGAAPGEQTAGAGLAHKQLALAFSVLLEGKDQPPHPYLRRHLVQHAGAGGVLNDGVIPDTFLPWDTHANVRGILGLLSEHAPDTSHLYAWTCIEPFLADAPLDGRADSLVFSAFGSGESVPAPGPEIAAGRPSAGRLVPRWKDLAVPGNVLAHAPAAIHALSSFTTADGTSLVAVGDARGQVAVWDPSTGKMVGRAVKGPSDSRVRALAALPGPYGEPWLAVGCEDGAWMCDPQTAAVTQLPVTDEVSALAALPGEGDAAQLAIGTTSGLIVCNPLAGTTQTVHTGDAARAQSVRALSVLTMESQRTLLAVGRSDTVDVLDTESLDVVITTADLGEDISALTLFGGAEGRPRLTVATGSSGRVRVWDALTGQEQRRLPIRRSVAVIARYQHPELGTLLAIGGRDDGSVQLWNPGTGEEFCRFPADHTKTVTGLGVVAGRGDVPVVISGSLDRSVRVWNPEVWARRAVSARPVTGTLLAVWPAASGPARLLSRGPGHAIRAVSADTGDTVWSTELPDSPVSGPATALAAHSWPDGSVTVAVGLPDGAVGCWNGTWYLTDGWSTAQARAATFATFQDGQRAVLATGMSDGVVVYCDLATGAGLGALHAPLSADDDGPVHALAALPLTTGTVLAVAAGEAVRLCRPLEDPHAELPDWAGAVNALAVYPGDTGEDPLLITGGADGAIRSWSPASPDHEVFSKLFGHDGPVSALAVLQRPRGHSLLVSAGAHDTTVRLWDLNRGEEVLRLVTGAAVHSLCVLPPGSIPGTINPVIAFGGPAGTAAVTVHLPQLGEQPITVREITG</sequence>
<dbReference type="Pfam" id="PF00400">
    <property type="entry name" value="WD40"/>
    <property type="match status" value="2"/>
</dbReference>
<dbReference type="InterPro" id="IPR011047">
    <property type="entry name" value="Quinoprotein_ADH-like_sf"/>
</dbReference>
<dbReference type="PANTHER" id="PTHR19848">
    <property type="entry name" value="WD40 REPEAT PROTEIN"/>
    <property type="match status" value="1"/>
</dbReference>
<dbReference type="PROSITE" id="PS50082">
    <property type="entry name" value="WD_REPEATS_2"/>
    <property type="match status" value="1"/>
</dbReference>
<gene>
    <name evidence="5" type="ORF">CP970_40655</name>
</gene>
<evidence type="ECO:0000256" key="2">
    <source>
        <dbReference type="ARBA" id="ARBA00022737"/>
    </source>
</evidence>
<proteinExistence type="predicted"/>
<dbReference type="KEGG" id="ska:CP970_40655"/>
<feature type="repeat" description="WD" evidence="3">
    <location>
        <begin position="1383"/>
        <end position="1428"/>
    </location>
</feature>
<accession>A0A5J6GRH5</accession>
<reference evidence="5 6" key="1">
    <citation type="submission" date="2017-09" db="EMBL/GenBank/DDBJ databases">
        <authorList>
            <person name="Lee N."/>
            <person name="Cho B.-K."/>
        </authorList>
    </citation>
    <scope>NUCLEOTIDE SEQUENCE [LARGE SCALE GENOMIC DNA]</scope>
    <source>
        <strain evidence="5 6">ATCC 12853</strain>
    </source>
</reference>
<evidence type="ECO:0000256" key="1">
    <source>
        <dbReference type="ARBA" id="ARBA00022574"/>
    </source>
</evidence>
<organism evidence="5 6">
    <name type="scientific">Streptomyces kanamyceticus</name>
    <dbReference type="NCBI Taxonomy" id="1967"/>
    <lineage>
        <taxon>Bacteria</taxon>
        <taxon>Bacillati</taxon>
        <taxon>Actinomycetota</taxon>
        <taxon>Actinomycetes</taxon>
        <taxon>Kitasatosporales</taxon>
        <taxon>Streptomycetaceae</taxon>
        <taxon>Streptomyces</taxon>
    </lineage>
</organism>
<dbReference type="EMBL" id="CP023699">
    <property type="protein sequence ID" value="QEU96418.1"/>
    <property type="molecule type" value="Genomic_DNA"/>
</dbReference>
<keyword evidence="1 3" id="KW-0853">WD repeat</keyword>
<dbReference type="PANTHER" id="PTHR19848:SF8">
    <property type="entry name" value="F-BOX AND WD REPEAT DOMAIN CONTAINING 7"/>
    <property type="match status" value="1"/>
</dbReference>